<evidence type="ECO:0000259" key="2">
    <source>
        <dbReference type="Pfam" id="PF18142"/>
    </source>
</evidence>
<keyword evidence="1" id="KW-0472">Membrane</keyword>
<sequence>MSARASCRSQQRRERMGLKDEVVAEFERLEEDLLYTEKAHFAAAEHFRALHYLLGVTAAVASGATAASAFKDRSTLAAALSIVATVAAALVTFLKPEAAAARHVDAARQLGDLRFRIRQARLLDAHEESQLADGQLRELARTFTAEKQALLADAPTTSPFAFWRGSRKIKSGHFEYQAGNGPNDGRPGA</sequence>
<dbReference type="Proteomes" id="UP000279994">
    <property type="component" value="Unassembled WGS sequence"/>
</dbReference>
<evidence type="ECO:0000313" key="3">
    <source>
        <dbReference type="EMBL" id="RNM11741.1"/>
    </source>
</evidence>
<name>A0A3N0GH33_9ACTN</name>
<keyword evidence="1" id="KW-0812">Transmembrane</keyword>
<reference evidence="3 4" key="1">
    <citation type="submission" date="2018-11" db="EMBL/GenBank/DDBJ databases">
        <authorList>
            <person name="Li F."/>
        </authorList>
    </citation>
    <scope>NUCLEOTIDE SEQUENCE [LARGE SCALE GENOMIC DNA]</scope>
    <source>
        <strain evidence="3 4">Gsoil 818</strain>
    </source>
</reference>
<dbReference type="OrthoDB" id="5146968at2"/>
<gene>
    <name evidence="3" type="ORF">EFL26_21535</name>
</gene>
<organism evidence="3 4">
    <name type="scientific">Nocardioides pocheonensis</name>
    <dbReference type="NCBI Taxonomy" id="661485"/>
    <lineage>
        <taxon>Bacteria</taxon>
        <taxon>Bacillati</taxon>
        <taxon>Actinomycetota</taxon>
        <taxon>Actinomycetes</taxon>
        <taxon>Propionibacteriales</taxon>
        <taxon>Nocardioidaceae</taxon>
        <taxon>Nocardioides</taxon>
    </lineage>
</organism>
<dbReference type="AlphaFoldDB" id="A0A3N0GH33"/>
<dbReference type="NCBIfam" id="NF033632">
    <property type="entry name" value="SLATT_4"/>
    <property type="match status" value="1"/>
</dbReference>
<dbReference type="Pfam" id="PF18142">
    <property type="entry name" value="SLATT_fungal"/>
    <property type="match status" value="1"/>
</dbReference>
<accession>A0A3N0GH33</accession>
<protein>
    <submittedName>
        <fullName evidence="3">SLATT domain-containing protein</fullName>
    </submittedName>
</protein>
<evidence type="ECO:0000256" key="1">
    <source>
        <dbReference type="SAM" id="Phobius"/>
    </source>
</evidence>
<keyword evidence="1" id="KW-1133">Transmembrane helix</keyword>
<feature type="transmembrane region" description="Helical" evidence="1">
    <location>
        <begin position="49"/>
        <end position="70"/>
    </location>
</feature>
<feature type="domain" description="SMODS and SLOG-associating 2TM effector" evidence="2">
    <location>
        <begin position="48"/>
        <end position="143"/>
    </location>
</feature>
<proteinExistence type="predicted"/>
<dbReference type="EMBL" id="RJSF01000047">
    <property type="protein sequence ID" value="RNM11741.1"/>
    <property type="molecule type" value="Genomic_DNA"/>
</dbReference>
<keyword evidence="4" id="KW-1185">Reference proteome</keyword>
<dbReference type="InterPro" id="IPR041622">
    <property type="entry name" value="SLATT_fungi"/>
</dbReference>
<evidence type="ECO:0000313" key="4">
    <source>
        <dbReference type="Proteomes" id="UP000279994"/>
    </source>
</evidence>
<comment type="caution">
    <text evidence="3">The sequence shown here is derived from an EMBL/GenBank/DDBJ whole genome shotgun (WGS) entry which is preliminary data.</text>
</comment>
<feature type="transmembrane region" description="Helical" evidence="1">
    <location>
        <begin position="76"/>
        <end position="94"/>
    </location>
</feature>